<proteinExistence type="predicted"/>
<keyword evidence="2" id="KW-1185">Reference proteome</keyword>
<dbReference type="EMBL" id="CP035928">
    <property type="protein sequence ID" value="QEP33654.1"/>
    <property type="molecule type" value="Genomic_DNA"/>
</dbReference>
<evidence type="ECO:0000313" key="1">
    <source>
        <dbReference type="EMBL" id="QEP33654.1"/>
    </source>
</evidence>
<dbReference type="AlphaFoldDB" id="A0A5C2HA02"/>
<dbReference type="Pfam" id="PF12974">
    <property type="entry name" value="Phosphonate-bd"/>
    <property type="match status" value="1"/>
</dbReference>
<evidence type="ECO:0000313" key="2">
    <source>
        <dbReference type="Proteomes" id="UP000322726"/>
    </source>
</evidence>
<accession>A0A5C2HA02</accession>
<dbReference type="Gene3D" id="3.40.190.10">
    <property type="entry name" value="Periplasmic binding protein-like II"/>
    <property type="match status" value="1"/>
</dbReference>
<sequence>MNSFKLLIVLLLLFSSNLYANEKKELPIIKYGLVTYYDVFSNFKDTKDSFANWLEQLGIKKGAKLKTIMYDDIDQLFSDYLDGKLDIVTLNFNDYFLRREKIKEISNRYWSVSYNDKNEYKYCLAVRNDIKFNSFNDLKDKKIIMKEHENIGRIWLDYNTTKNLNKDFTDLVDSIKYEPKESTSLLNVYFKKEDIALIQKQTWEVMLELNPAIKHKIKLFKCSKMDFLPFISFFSKKTDNIKSEIFYNAILDRDDKEIGNLFELFDFNKMYKLDKENIITVEKFYEDYYNLKKKYK</sequence>
<name>A0A5C2HA02_9BACT</name>
<protein>
    <submittedName>
        <fullName evidence="1">Uncharacterized protein</fullName>
    </submittedName>
</protein>
<reference evidence="1 2" key="3">
    <citation type="submission" date="2019-09" db="EMBL/GenBank/DDBJ databases">
        <title>Taxonomic note: a critical rebuttal of the proposed division of the genus Arcobacter into six genera, emended descriptions of Arcobacter anaerophilus and the genus Arcobacter, and an assessment of genus-level boundaries for Epsilonproteobacteria using in silico genomic comparator tools.</title>
        <authorList>
            <person name="On S.L.W."/>
            <person name="Miller W.G."/>
            <person name="Biggs P."/>
            <person name="Cornelius A."/>
            <person name="Vandamme P."/>
        </authorList>
    </citation>
    <scope>NUCLEOTIDE SEQUENCE [LARGE SCALE GENOMIC DNA]</scope>
    <source>
        <strain evidence="1 2">LMG 26638</strain>
    </source>
</reference>
<dbReference type="Proteomes" id="UP000322726">
    <property type="component" value="Chromosome"/>
</dbReference>
<reference evidence="1 2" key="2">
    <citation type="submission" date="2019-09" db="EMBL/GenBank/DDBJ databases">
        <title>Complete genome sequencing of four Arcobacter species reveals a diverse suite of mobile elements.</title>
        <authorList>
            <person name="Miller W.G."/>
            <person name="Yee E."/>
            <person name="Bono J.L."/>
        </authorList>
    </citation>
    <scope>NUCLEOTIDE SEQUENCE [LARGE SCALE GENOMIC DNA]</scope>
    <source>
        <strain evidence="1 2">LMG 26638</strain>
    </source>
</reference>
<dbReference type="SUPFAM" id="SSF53850">
    <property type="entry name" value="Periplasmic binding protein-like II"/>
    <property type="match status" value="1"/>
</dbReference>
<dbReference type="OrthoDB" id="5344311at2"/>
<gene>
    <name evidence="1" type="ORF">APAC_0495</name>
</gene>
<dbReference type="KEGG" id="apai:APAC_0495"/>
<dbReference type="RefSeq" id="WP_130232615.1">
    <property type="nucleotide sequence ID" value="NZ_BMEF01000024.1"/>
</dbReference>
<organism evidence="1 2">
    <name type="scientific">Malaciobacter pacificus</name>
    <dbReference type="NCBI Taxonomy" id="1080223"/>
    <lineage>
        <taxon>Bacteria</taxon>
        <taxon>Pseudomonadati</taxon>
        <taxon>Campylobacterota</taxon>
        <taxon>Epsilonproteobacteria</taxon>
        <taxon>Campylobacterales</taxon>
        <taxon>Arcobacteraceae</taxon>
        <taxon>Malaciobacter</taxon>
    </lineage>
</organism>
<reference evidence="2" key="1">
    <citation type="submission" date="2019-09" db="EMBL/GenBank/DDBJ databases">
        <title>Complete genome sequencing of four Arcobacter species reveals a diverse suite of mobile elements.</title>
        <authorList>
            <person name="On S.L.W."/>
            <person name="Miller W.G."/>
            <person name="Biggs P."/>
            <person name="Cornelius A."/>
            <person name="Vandamme P."/>
        </authorList>
    </citation>
    <scope>NUCLEOTIDE SEQUENCE [LARGE SCALE GENOMIC DNA]</scope>
    <source>
        <strain evidence="2">LMG 26638</strain>
    </source>
</reference>